<dbReference type="EMBL" id="JAHZIK010000040">
    <property type="protein sequence ID" value="MBW7453091.1"/>
    <property type="molecule type" value="Genomic_DNA"/>
</dbReference>
<dbReference type="InterPro" id="IPR012577">
    <property type="entry name" value="NIPSNAP"/>
</dbReference>
<feature type="domain" description="NIPSNAP" evidence="1">
    <location>
        <begin position="3"/>
        <end position="97"/>
    </location>
</feature>
<evidence type="ECO:0000313" key="2">
    <source>
        <dbReference type="EMBL" id="MBW7453091.1"/>
    </source>
</evidence>
<dbReference type="RefSeq" id="WP_210038665.1">
    <property type="nucleotide sequence ID" value="NZ_JBHLVU010000011.1"/>
</dbReference>
<name>A0ABS7BX90_9BACL</name>
<sequence length="105" mass="12693">MLYELRIYSVHAGKMEAMNARFANHTIGIFKRLGMKVYDFWVDQEGHSKLYYIMEYNDMDERNRQWDVFGQDPEWLEVKQKSEADGPIVEQVEKIFMQRAGYFQR</sequence>
<accession>A0ABS7BX90</accession>
<dbReference type="SUPFAM" id="SSF54909">
    <property type="entry name" value="Dimeric alpha+beta barrel"/>
    <property type="match status" value="1"/>
</dbReference>
<protein>
    <submittedName>
        <fullName evidence="2">NIPSNAP family protein</fullName>
    </submittedName>
</protein>
<organism evidence="2 3">
    <name type="scientific">Paenibacillus sepulcri</name>
    <dbReference type="NCBI Taxonomy" id="359917"/>
    <lineage>
        <taxon>Bacteria</taxon>
        <taxon>Bacillati</taxon>
        <taxon>Bacillota</taxon>
        <taxon>Bacilli</taxon>
        <taxon>Bacillales</taxon>
        <taxon>Paenibacillaceae</taxon>
        <taxon>Paenibacillus</taxon>
    </lineage>
</organism>
<dbReference type="InterPro" id="IPR011008">
    <property type="entry name" value="Dimeric_a/b-barrel"/>
</dbReference>
<dbReference type="Gene3D" id="3.30.70.100">
    <property type="match status" value="1"/>
</dbReference>
<proteinExistence type="predicted"/>
<dbReference type="Pfam" id="PF07978">
    <property type="entry name" value="NIPSNAP"/>
    <property type="match status" value="1"/>
</dbReference>
<evidence type="ECO:0000313" key="3">
    <source>
        <dbReference type="Proteomes" id="UP001519887"/>
    </source>
</evidence>
<dbReference type="Proteomes" id="UP001519887">
    <property type="component" value="Unassembled WGS sequence"/>
</dbReference>
<comment type="caution">
    <text evidence="2">The sequence shown here is derived from an EMBL/GenBank/DDBJ whole genome shotgun (WGS) entry which is preliminary data.</text>
</comment>
<keyword evidence="3" id="KW-1185">Reference proteome</keyword>
<reference evidence="2 3" key="1">
    <citation type="submission" date="2021-07" db="EMBL/GenBank/DDBJ databases">
        <title>Paenibacillus radiodurans sp. nov., isolated from the southeastern edge of Tengger Desert.</title>
        <authorList>
            <person name="Zhang G."/>
        </authorList>
    </citation>
    <scope>NUCLEOTIDE SEQUENCE [LARGE SCALE GENOMIC DNA]</scope>
    <source>
        <strain evidence="2 3">CCM 7311</strain>
    </source>
</reference>
<evidence type="ECO:0000259" key="1">
    <source>
        <dbReference type="Pfam" id="PF07978"/>
    </source>
</evidence>
<gene>
    <name evidence="2" type="ORF">K0U00_03435</name>
</gene>